<accession>A0ABD7FWP9</accession>
<evidence type="ECO:0000256" key="1">
    <source>
        <dbReference type="ARBA" id="ARBA00022679"/>
    </source>
</evidence>
<keyword evidence="2" id="KW-0548">Nucleotidyltransferase</keyword>
<gene>
    <name evidence="6" type="ORF">DLR72_06580</name>
</gene>
<proteinExistence type="predicted"/>
<dbReference type="Proteomes" id="UP000252199">
    <property type="component" value="Unassembled WGS sequence"/>
</dbReference>
<comment type="caution">
    <text evidence="6">The sequence shown here is derived from an EMBL/GenBank/DDBJ whole genome shotgun (WGS) entry which is preliminary data.</text>
</comment>
<evidence type="ECO:0000256" key="3">
    <source>
        <dbReference type="ARBA" id="ARBA00022741"/>
    </source>
</evidence>
<keyword evidence="3" id="KW-0547">Nucleotide-binding</keyword>
<organism evidence="6 7">
    <name type="scientific">Vibrio paracholerae</name>
    <dbReference type="NCBI Taxonomy" id="650003"/>
    <lineage>
        <taxon>Bacteria</taxon>
        <taxon>Pseudomonadati</taxon>
        <taxon>Pseudomonadota</taxon>
        <taxon>Gammaproteobacteria</taxon>
        <taxon>Vibrionales</taxon>
        <taxon>Vibrionaceae</taxon>
        <taxon>Vibrio</taxon>
    </lineage>
</organism>
<dbReference type="Pfam" id="PF26305">
    <property type="entry name" value="CD_NTase_C"/>
    <property type="match status" value="1"/>
</dbReference>
<feature type="domain" description="cGAS/DncV-like nucleotidyltransferase C-terminal helical" evidence="5">
    <location>
        <begin position="238"/>
        <end position="336"/>
    </location>
</feature>
<evidence type="ECO:0000259" key="5">
    <source>
        <dbReference type="Pfam" id="PF26305"/>
    </source>
</evidence>
<evidence type="ECO:0000313" key="6">
    <source>
        <dbReference type="EMBL" id="RBM69199.1"/>
    </source>
</evidence>
<evidence type="ECO:0000256" key="2">
    <source>
        <dbReference type="ARBA" id="ARBA00022695"/>
    </source>
</evidence>
<dbReference type="EMBL" id="QKKU01000043">
    <property type="protein sequence ID" value="RBM69199.1"/>
    <property type="molecule type" value="Genomic_DNA"/>
</dbReference>
<evidence type="ECO:0000256" key="4">
    <source>
        <dbReference type="ARBA" id="ARBA00023118"/>
    </source>
</evidence>
<reference evidence="6 7" key="1">
    <citation type="submission" date="2018-06" db="EMBL/GenBank/DDBJ databases">
        <title>Draft genome sequences of nine Vibrio sp. clinical isolates from across the United States representing the closest known relative of Vibrio cholerae.</title>
        <authorList>
            <person name="Islam M.T."/>
            <person name="Liang K."/>
            <person name="Im M.S."/>
            <person name="Winkjer J."/>
            <person name="Busby S."/>
            <person name="Batra D."/>
            <person name="Rowe L."/>
            <person name="Tarr C.L."/>
            <person name="Boucher Y."/>
        </authorList>
    </citation>
    <scope>NUCLEOTIDE SEQUENCE [LARGE SCALE GENOMIC DNA]</scope>
    <source>
        <strain evidence="6 7">2017V-1110</strain>
    </source>
</reference>
<sequence length="376" mass="42884">MIDFTNRLKSLKDRRQGALERATLEKMALNEAMGLESLSLYDRKKERYEQLNKSDAIKYTIGAMSPVEPQATKVSIEEGERIANTLIDLLATDGINTTSRMQGSVPLDIHIKGHSDVDMLILIDNVVQYENPCAPGVSYIPAKDPRTMVDIVKELREKCEEKLTRRYPAVDVDCQNAKSIAMSGGSLRRKVDIVPSNWFDNIDYQRTKDETERQVRIYNKKEHKLLGNSPFKHIKLVNQKDAIYKGNLKKCVRLLKNLVADMPDYKKVKAKKLSSFDIVGICYNMDSLLNVSEYTPLALVDATLTQLGRLRYIQEARDIRVPDNSRKVFDNEEKVSALEVIHEEILSLAEALYKDINGPSVDRYKAEPLREMQIAF</sequence>
<dbReference type="AlphaFoldDB" id="A0ABD7FWP9"/>
<dbReference type="InterPro" id="IPR058909">
    <property type="entry name" value="CD_NTase_C"/>
</dbReference>
<evidence type="ECO:0000313" key="7">
    <source>
        <dbReference type="Proteomes" id="UP000252199"/>
    </source>
</evidence>
<name>A0ABD7FWP9_9VIBR</name>
<keyword evidence="4" id="KW-0051">Antiviral defense</keyword>
<dbReference type="RefSeq" id="WP_113610351.1">
    <property type="nucleotide sequence ID" value="NZ_CAWQMY010000107.1"/>
</dbReference>
<keyword evidence="1" id="KW-0808">Transferase</keyword>
<protein>
    <recommendedName>
        <fullName evidence="5">cGAS/DncV-like nucleotidyltransferase C-terminal helical domain-containing protein</fullName>
    </recommendedName>
</protein>